<evidence type="ECO:0000259" key="6">
    <source>
        <dbReference type="Pfam" id="PF25137"/>
    </source>
</evidence>
<evidence type="ECO:0000259" key="5">
    <source>
        <dbReference type="Pfam" id="PF00465"/>
    </source>
</evidence>
<dbReference type="GO" id="GO:0004022">
    <property type="term" value="F:alcohol dehydrogenase (NAD+) activity"/>
    <property type="evidence" value="ECO:0007669"/>
    <property type="project" value="UniProtKB-EC"/>
</dbReference>
<comment type="similarity">
    <text evidence="2">Belongs to the iron-containing alcohol dehydrogenase family.</text>
</comment>
<dbReference type="OrthoDB" id="9778433at2"/>
<dbReference type="AlphaFoldDB" id="A0A290HCQ1"/>
<evidence type="ECO:0000256" key="3">
    <source>
        <dbReference type="ARBA" id="ARBA00023002"/>
    </source>
</evidence>
<accession>A0A290HCQ1</accession>
<reference evidence="8" key="1">
    <citation type="submission" date="2017-09" db="EMBL/GenBank/DDBJ databases">
        <title>The complete genome of Sulfurospirillum sp. JPD-1.</title>
        <authorList>
            <person name="Goris T."/>
        </authorList>
    </citation>
    <scope>NUCLEOTIDE SEQUENCE [LARGE SCALE GENOMIC DNA]</scope>
    <source>
        <strain evidence="8">JPD-1</strain>
    </source>
</reference>
<dbReference type="PANTHER" id="PTHR11496:SF102">
    <property type="entry name" value="ALCOHOL DEHYDROGENASE 4"/>
    <property type="match status" value="1"/>
</dbReference>
<evidence type="ECO:0000256" key="2">
    <source>
        <dbReference type="ARBA" id="ARBA00007358"/>
    </source>
</evidence>
<dbReference type="InterPro" id="IPR039697">
    <property type="entry name" value="Alcohol_dehydrogenase_Fe"/>
</dbReference>
<proteinExistence type="inferred from homology"/>
<feature type="domain" description="Alcohol dehydrogenase iron-type/glycerol dehydrogenase GldA" evidence="5">
    <location>
        <begin position="16"/>
        <end position="182"/>
    </location>
</feature>
<dbReference type="InterPro" id="IPR018211">
    <property type="entry name" value="ADH_Fe_CS"/>
</dbReference>
<dbReference type="Pfam" id="PF25137">
    <property type="entry name" value="ADH_Fe_C"/>
    <property type="match status" value="1"/>
</dbReference>
<protein>
    <submittedName>
        <fullName evidence="7">Alcohol dehydrogenase 2</fullName>
        <ecNumber evidence="7">1.1.1.1</ecNumber>
    </submittedName>
</protein>
<dbReference type="NCBIfam" id="NF041833">
    <property type="entry name" value="Fe_ADH_ErcA"/>
    <property type="match status" value="1"/>
</dbReference>
<dbReference type="Pfam" id="PF00465">
    <property type="entry name" value="Fe-ADH"/>
    <property type="match status" value="1"/>
</dbReference>
<evidence type="ECO:0000313" key="8">
    <source>
        <dbReference type="Proteomes" id="UP000217349"/>
    </source>
</evidence>
<name>A0A290HCQ1_9BACT</name>
<keyword evidence="3 7" id="KW-0560">Oxidoreductase</keyword>
<dbReference type="KEGG" id="sulj:SJPD1_1213"/>
<comment type="cofactor">
    <cofactor evidence="1">
        <name>Fe cation</name>
        <dbReference type="ChEBI" id="CHEBI:24875"/>
    </cofactor>
</comment>
<dbReference type="FunFam" id="1.20.1090.10:FF:000001">
    <property type="entry name" value="Aldehyde-alcohol dehydrogenase"/>
    <property type="match status" value="1"/>
</dbReference>
<dbReference type="Gene3D" id="3.40.50.1970">
    <property type="match status" value="1"/>
</dbReference>
<dbReference type="GO" id="GO:0046872">
    <property type="term" value="F:metal ion binding"/>
    <property type="evidence" value="ECO:0007669"/>
    <property type="project" value="InterPro"/>
</dbReference>
<feature type="domain" description="Fe-containing alcohol dehydrogenase-like C-terminal" evidence="6">
    <location>
        <begin position="193"/>
        <end position="382"/>
    </location>
</feature>
<dbReference type="EC" id="1.1.1.1" evidence="7"/>
<keyword evidence="4" id="KW-0520">NAD</keyword>
<dbReference type="FunFam" id="3.40.50.1970:FF:000003">
    <property type="entry name" value="Alcohol dehydrogenase, iron-containing"/>
    <property type="match status" value="1"/>
</dbReference>
<dbReference type="SUPFAM" id="SSF56796">
    <property type="entry name" value="Dehydroquinate synthase-like"/>
    <property type="match status" value="1"/>
</dbReference>
<evidence type="ECO:0000256" key="1">
    <source>
        <dbReference type="ARBA" id="ARBA00001962"/>
    </source>
</evidence>
<dbReference type="PANTHER" id="PTHR11496">
    <property type="entry name" value="ALCOHOL DEHYDROGENASE"/>
    <property type="match status" value="1"/>
</dbReference>
<dbReference type="InterPro" id="IPR056798">
    <property type="entry name" value="ADH_Fe_C"/>
</dbReference>
<dbReference type="CDD" id="cd17814">
    <property type="entry name" value="Fe-ADH-like"/>
    <property type="match status" value="1"/>
</dbReference>
<dbReference type="Gene3D" id="1.20.1090.10">
    <property type="entry name" value="Dehydroquinate synthase-like - alpha domain"/>
    <property type="match status" value="1"/>
</dbReference>
<gene>
    <name evidence="7" type="ORF">SJPD1_1213</name>
</gene>
<dbReference type="PROSITE" id="PS00060">
    <property type="entry name" value="ADH_IRON_2"/>
    <property type="match status" value="1"/>
</dbReference>
<dbReference type="EMBL" id="CP023275">
    <property type="protein sequence ID" value="ATB69323.1"/>
    <property type="molecule type" value="Genomic_DNA"/>
</dbReference>
<dbReference type="InterPro" id="IPR001670">
    <property type="entry name" value="ADH_Fe/GldA"/>
</dbReference>
<evidence type="ECO:0000256" key="4">
    <source>
        <dbReference type="ARBA" id="ARBA00023027"/>
    </source>
</evidence>
<evidence type="ECO:0000313" key="7">
    <source>
        <dbReference type="EMBL" id="ATB69323.1"/>
    </source>
</evidence>
<sequence>MIKHIELSLRKCVAPEFVFGVDARKMAGKYAKNLGIKKVLIVTDPGVIRAGWVEDVTKALEAENIYSILFDDVVPNPRDTNVLAGVKLYREHKCDGIVTIGGGSPMDCAKGIGIVVANMGDVLAYEGVDKILYPLPPLICIPTTAGTAADVSQFAIINDIKRHVKIAIISKSIVPDVSLIDPETTMSMDKELTINTGLDAMTHAVEAYVSNANSAITDLYALEAISLLAKNLPRVVEQPFDIQARASVMMASLLAGLAFSNASLGVIHAIAHSLGGWLDLPHGLCNAILLEHAVAYNFPHAKERYQTIASYKGMKGTPNCDEIVQDIHEFKLSLGLTQRLGALGVTKEIIPHLASMALQDACIVTNPIMPSQHDVEEILIHAL</sequence>
<organism evidence="7 8">
    <name type="scientific">Sulfurospirillum diekertiae</name>
    <dbReference type="NCBI Taxonomy" id="1854492"/>
    <lineage>
        <taxon>Bacteria</taxon>
        <taxon>Pseudomonadati</taxon>
        <taxon>Campylobacterota</taxon>
        <taxon>Epsilonproteobacteria</taxon>
        <taxon>Campylobacterales</taxon>
        <taxon>Sulfurospirillaceae</taxon>
        <taxon>Sulfurospirillum</taxon>
    </lineage>
</organism>
<dbReference type="RefSeq" id="WP_096046413.1">
    <property type="nucleotide sequence ID" value="NZ_CP023275.1"/>
</dbReference>
<dbReference type="Proteomes" id="UP000217349">
    <property type="component" value="Chromosome"/>
</dbReference>